<comment type="caution">
    <text evidence="2">The sequence shown here is derived from an EMBL/GenBank/DDBJ whole genome shotgun (WGS) entry which is preliminary data.</text>
</comment>
<keyword evidence="3" id="KW-1185">Reference proteome</keyword>
<evidence type="ECO:0000313" key="3">
    <source>
        <dbReference type="Proteomes" id="UP000316603"/>
    </source>
</evidence>
<dbReference type="RefSeq" id="WP_145872401.1">
    <property type="nucleotide sequence ID" value="NZ_BNCE01000044.1"/>
</dbReference>
<sequence>MPDQPPSLISKLLSEQGGHRLPPEETRTEPSPAPEPREAPGDSGPSQRSGPLEETGQQGTAVVPERSDTSPPQETQDGPGVSDTPRPGGEPEKDENQPGFILYLSGDAFFEALAGLKIWVHNLLLPVYGREVTSQAPWCPRWWEHLEAVAQLFGLWMAWQQHTRTEGGLAGPGIWHRDFLTPVMTSLRLPNGPFAGCKTGMHRVKQSPPVDPE</sequence>
<dbReference type="OrthoDB" id="4570343at2"/>
<evidence type="ECO:0000313" key="2">
    <source>
        <dbReference type="EMBL" id="TWF74090.1"/>
    </source>
</evidence>
<protein>
    <submittedName>
        <fullName evidence="2">Uncharacterized protein DUF4913</fullName>
    </submittedName>
</protein>
<dbReference type="Pfam" id="PF16259">
    <property type="entry name" value="DUF4913"/>
    <property type="match status" value="1"/>
</dbReference>
<name>A0A561SGV0_9ACTN</name>
<dbReference type="Proteomes" id="UP000316603">
    <property type="component" value="Unassembled WGS sequence"/>
</dbReference>
<evidence type="ECO:0000256" key="1">
    <source>
        <dbReference type="SAM" id="MobiDB-lite"/>
    </source>
</evidence>
<organism evidence="2 3">
    <name type="scientific">Streptomyces capillispiralis</name>
    <dbReference type="NCBI Taxonomy" id="68182"/>
    <lineage>
        <taxon>Bacteria</taxon>
        <taxon>Bacillati</taxon>
        <taxon>Actinomycetota</taxon>
        <taxon>Actinomycetes</taxon>
        <taxon>Kitasatosporales</taxon>
        <taxon>Streptomycetaceae</taxon>
        <taxon>Streptomyces</taxon>
    </lineage>
</organism>
<proteinExistence type="predicted"/>
<gene>
    <name evidence="2" type="ORF">FHX78_12122</name>
</gene>
<reference evidence="2 3" key="1">
    <citation type="submission" date="2019-06" db="EMBL/GenBank/DDBJ databases">
        <title>Sequencing the genomes of 1000 actinobacteria strains.</title>
        <authorList>
            <person name="Klenk H.-P."/>
        </authorList>
    </citation>
    <scope>NUCLEOTIDE SEQUENCE [LARGE SCALE GENOMIC DNA]</scope>
    <source>
        <strain evidence="2 3">DSM 41695</strain>
    </source>
</reference>
<dbReference type="InterPro" id="IPR032584">
    <property type="entry name" value="DUF4913"/>
</dbReference>
<dbReference type="EMBL" id="VIWV01000002">
    <property type="protein sequence ID" value="TWF74090.1"/>
    <property type="molecule type" value="Genomic_DNA"/>
</dbReference>
<feature type="compositionally biased region" description="Basic and acidic residues" evidence="1">
    <location>
        <begin position="17"/>
        <end position="28"/>
    </location>
</feature>
<accession>A0A561SGV0</accession>
<feature type="region of interest" description="Disordered" evidence="1">
    <location>
        <begin position="1"/>
        <end position="98"/>
    </location>
</feature>
<feature type="compositionally biased region" description="Polar residues" evidence="1">
    <location>
        <begin position="44"/>
        <end position="60"/>
    </location>
</feature>
<dbReference type="AlphaFoldDB" id="A0A561SGV0"/>